<evidence type="ECO:0000313" key="2">
    <source>
        <dbReference type="Proteomes" id="UP000775213"/>
    </source>
</evidence>
<protein>
    <submittedName>
        <fullName evidence="1">Uncharacterized protein</fullName>
    </submittedName>
</protein>
<sequence>MVQFKTRANIEGLSPSQTYEDIQPNIEDDVESVLHKGETIAENEVNGTLNEALAEVMPALLVEQSVLGAIEAAAVERSLVTGDP</sequence>
<comment type="caution">
    <text evidence="1">The sequence shown here is derived from an EMBL/GenBank/DDBJ whole genome shotgun (WGS) entry which is preliminary data.</text>
</comment>
<dbReference type="Proteomes" id="UP000775213">
    <property type="component" value="Unassembled WGS sequence"/>
</dbReference>
<proteinExistence type="predicted"/>
<dbReference type="AlphaFoldDB" id="A0AAV7GL90"/>
<evidence type="ECO:0000313" key="1">
    <source>
        <dbReference type="EMBL" id="KAH0456474.1"/>
    </source>
</evidence>
<organism evidence="1 2">
    <name type="scientific">Dendrobium chrysotoxum</name>
    <name type="common">Orchid</name>
    <dbReference type="NCBI Taxonomy" id="161865"/>
    <lineage>
        <taxon>Eukaryota</taxon>
        <taxon>Viridiplantae</taxon>
        <taxon>Streptophyta</taxon>
        <taxon>Embryophyta</taxon>
        <taxon>Tracheophyta</taxon>
        <taxon>Spermatophyta</taxon>
        <taxon>Magnoliopsida</taxon>
        <taxon>Liliopsida</taxon>
        <taxon>Asparagales</taxon>
        <taxon>Orchidaceae</taxon>
        <taxon>Epidendroideae</taxon>
        <taxon>Malaxideae</taxon>
        <taxon>Dendrobiinae</taxon>
        <taxon>Dendrobium</taxon>
    </lineage>
</organism>
<dbReference type="EMBL" id="JAGFBR010000013">
    <property type="protein sequence ID" value="KAH0456474.1"/>
    <property type="molecule type" value="Genomic_DNA"/>
</dbReference>
<name>A0AAV7GL90_DENCH</name>
<gene>
    <name evidence="1" type="ORF">IEQ34_014381</name>
</gene>
<reference evidence="1 2" key="1">
    <citation type="journal article" date="2021" name="Hortic Res">
        <title>Chromosome-scale assembly of the Dendrobium chrysotoxum genome enhances the understanding of orchid evolution.</title>
        <authorList>
            <person name="Zhang Y."/>
            <person name="Zhang G.Q."/>
            <person name="Zhang D."/>
            <person name="Liu X.D."/>
            <person name="Xu X.Y."/>
            <person name="Sun W.H."/>
            <person name="Yu X."/>
            <person name="Zhu X."/>
            <person name="Wang Z.W."/>
            <person name="Zhao X."/>
            <person name="Zhong W.Y."/>
            <person name="Chen H."/>
            <person name="Yin W.L."/>
            <person name="Huang T."/>
            <person name="Niu S.C."/>
            <person name="Liu Z.J."/>
        </authorList>
    </citation>
    <scope>NUCLEOTIDE SEQUENCE [LARGE SCALE GENOMIC DNA]</scope>
    <source>
        <strain evidence="1">Lindl</strain>
    </source>
</reference>
<accession>A0AAV7GL90</accession>
<keyword evidence="2" id="KW-1185">Reference proteome</keyword>